<organism evidence="2 3">
    <name type="scientific">Popillia japonica</name>
    <name type="common">Japanese beetle</name>
    <dbReference type="NCBI Taxonomy" id="7064"/>
    <lineage>
        <taxon>Eukaryota</taxon>
        <taxon>Metazoa</taxon>
        <taxon>Ecdysozoa</taxon>
        <taxon>Arthropoda</taxon>
        <taxon>Hexapoda</taxon>
        <taxon>Insecta</taxon>
        <taxon>Pterygota</taxon>
        <taxon>Neoptera</taxon>
        <taxon>Endopterygota</taxon>
        <taxon>Coleoptera</taxon>
        <taxon>Polyphaga</taxon>
        <taxon>Scarabaeiformia</taxon>
        <taxon>Scarabaeidae</taxon>
        <taxon>Rutelinae</taxon>
        <taxon>Popillia</taxon>
    </lineage>
</organism>
<protein>
    <submittedName>
        <fullName evidence="2">Uncharacterized protein</fullName>
    </submittedName>
</protein>
<dbReference type="Proteomes" id="UP001458880">
    <property type="component" value="Unassembled WGS sequence"/>
</dbReference>
<gene>
    <name evidence="2" type="ORF">QE152_g18145</name>
</gene>
<sequence length="237" mass="27902">MEINLVTVSKLSSEIIFEDVIKIEHLDFPELSDLMNNIYDKYPALWVSEKYSLYWQYDYGYFLPIKDYLTYLTALRLMNEKTIYLLVDDIYEYWDDNYSYLQKLDCVDQATQKERERNIYDVELYLSPEDIERICMHPSDVSSSSSTQFYPVREDVEVLAYAVRHQPKADCYTTDMVHLMNFVKGLKQGFPKVKTQLQPIPNVVFEKRAAKDVKGKKDVDKNKSKGSKTDKKSGKKK</sequence>
<evidence type="ECO:0000256" key="1">
    <source>
        <dbReference type="SAM" id="MobiDB-lite"/>
    </source>
</evidence>
<dbReference type="EMBL" id="JASPKY010000172">
    <property type="protein sequence ID" value="KAK9728082.1"/>
    <property type="molecule type" value="Genomic_DNA"/>
</dbReference>
<evidence type="ECO:0000313" key="3">
    <source>
        <dbReference type="Proteomes" id="UP001458880"/>
    </source>
</evidence>
<name>A0AAW1L4L0_POPJA</name>
<accession>A0AAW1L4L0</accession>
<proteinExistence type="predicted"/>
<reference evidence="2 3" key="1">
    <citation type="journal article" date="2024" name="BMC Genomics">
        <title>De novo assembly and annotation of Popillia japonica's genome with initial clues to its potential as an invasive pest.</title>
        <authorList>
            <person name="Cucini C."/>
            <person name="Boschi S."/>
            <person name="Funari R."/>
            <person name="Cardaioli E."/>
            <person name="Iannotti N."/>
            <person name="Marturano G."/>
            <person name="Paoli F."/>
            <person name="Bruttini M."/>
            <person name="Carapelli A."/>
            <person name="Frati F."/>
            <person name="Nardi F."/>
        </authorList>
    </citation>
    <scope>NUCLEOTIDE SEQUENCE [LARGE SCALE GENOMIC DNA]</scope>
    <source>
        <strain evidence="2">DMR45628</strain>
    </source>
</reference>
<comment type="caution">
    <text evidence="2">The sequence shown here is derived from an EMBL/GenBank/DDBJ whole genome shotgun (WGS) entry which is preliminary data.</text>
</comment>
<evidence type="ECO:0000313" key="2">
    <source>
        <dbReference type="EMBL" id="KAK9728082.1"/>
    </source>
</evidence>
<dbReference type="AlphaFoldDB" id="A0AAW1L4L0"/>
<feature type="region of interest" description="Disordered" evidence="1">
    <location>
        <begin position="210"/>
        <end position="237"/>
    </location>
</feature>
<keyword evidence="3" id="KW-1185">Reference proteome</keyword>